<dbReference type="eggNOG" id="COG0035">
    <property type="taxonomic scope" value="Bacteria"/>
</dbReference>
<dbReference type="Gene3D" id="3.40.50.2020">
    <property type="match status" value="1"/>
</dbReference>
<dbReference type="Proteomes" id="UP000001422">
    <property type="component" value="Chromosome"/>
</dbReference>
<keyword evidence="2" id="KW-0808">Transferase</keyword>
<sequence length="205" mass="22263">MAMSLRVVVPPHPLIGHWLAMLRHRETPSALYATAMQELGRWLTYEALRDWLPHRQERIPTEQGEAESTVVEAGIPLLALPILPAGLELWQGGRHVLPDAALCLDGVPNDIAANTGVILFVDQISDGEGLLKAMQELQKQGVDGRRIRLITALCASPGLKLLGEAVPDLTLHTACIDESLNTDGAIVPGIGDPVQRLRFRSAGRD</sequence>
<keyword evidence="3" id="KW-1185">Reference proteome</keyword>
<evidence type="ECO:0000259" key="1">
    <source>
        <dbReference type="Pfam" id="PF14681"/>
    </source>
</evidence>
<dbReference type="InterPro" id="IPR029057">
    <property type="entry name" value="PRTase-like"/>
</dbReference>
<dbReference type="STRING" id="84588.SYNW1125"/>
<organism evidence="2 3">
    <name type="scientific">Parasynechococcus marenigrum (strain WH8102)</name>
    <dbReference type="NCBI Taxonomy" id="84588"/>
    <lineage>
        <taxon>Bacteria</taxon>
        <taxon>Bacillati</taxon>
        <taxon>Cyanobacteriota</taxon>
        <taxon>Cyanophyceae</taxon>
        <taxon>Synechococcales</taxon>
        <taxon>Prochlorococcaceae</taxon>
        <taxon>Parasynechococcus</taxon>
        <taxon>Parasynechococcus marenigrum</taxon>
    </lineage>
</organism>
<keyword evidence="2" id="KW-0328">Glycosyltransferase</keyword>
<dbReference type="EC" id="2.4.2.9" evidence="2"/>
<evidence type="ECO:0000313" key="2">
    <source>
        <dbReference type="EMBL" id="CAE07640.1"/>
    </source>
</evidence>
<gene>
    <name evidence="2" type="ordered locus">SYNW1125</name>
</gene>
<dbReference type="InterPro" id="IPR000836">
    <property type="entry name" value="PRTase_dom"/>
</dbReference>
<dbReference type="HOGENOM" id="CLU_067096_2_1_3"/>
<dbReference type="SUPFAM" id="SSF53271">
    <property type="entry name" value="PRTase-like"/>
    <property type="match status" value="1"/>
</dbReference>
<dbReference type="Pfam" id="PF14681">
    <property type="entry name" value="UPRTase"/>
    <property type="match status" value="1"/>
</dbReference>
<name>Q7U761_PARMW</name>
<reference evidence="2 3" key="1">
    <citation type="journal article" date="2003" name="Nature">
        <title>The genome of a motile marine Synechococcus.</title>
        <authorList>
            <person name="Palenik B."/>
            <person name="Brahamsha B."/>
            <person name="Larimer F."/>
            <person name="Land M."/>
            <person name="Hauser L."/>
            <person name="Chain P."/>
            <person name="Lamerdin J."/>
            <person name="Regala W."/>
            <person name="Allen E.A."/>
            <person name="McCarren J."/>
            <person name="Paulsen I."/>
            <person name="Dufresne A."/>
            <person name="Partensky F."/>
            <person name="Webb E."/>
            <person name="Waterbury J."/>
        </authorList>
    </citation>
    <scope>NUCLEOTIDE SEQUENCE [LARGE SCALE GENOMIC DNA]</scope>
    <source>
        <strain evidence="2 3">WH8102</strain>
    </source>
</reference>
<accession>Q7U761</accession>
<dbReference type="EMBL" id="BX569692">
    <property type="protein sequence ID" value="CAE07640.1"/>
    <property type="molecule type" value="Genomic_DNA"/>
</dbReference>
<protein>
    <submittedName>
        <fullName evidence="2">Uracil phosphoribosyltransferase</fullName>
        <ecNumber evidence="2">2.4.2.9</ecNumber>
    </submittedName>
</protein>
<dbReference type="GO" id="GO:0004845">
    <property type="term" value="F:uracil phosphoribosyltransferase activity"/>
    <property type="evidence" value="ECO:0007669"/>
    <property type="project" value="UniProtKB-EC"/>
</dbReference>
<dbReference type="KEGG" id="syw:SYNW1125"/>
<dbReference type="RefSeq" id="WP_011127990.1">
    <property type="nucleotide sequence ID" value="NC_005070.1"/>
</dbReference>
<proteinExistence type="predicted"/>
<feature type="domain" description="Phosphoribosyltransferase" evidence="1">
    <location>
        <begin position="9"/>
        <end position="196"/>
    </location>
</feature>
<evidence type="ECO:0000313" key="3">
    <source>
        <dbReference type="Proteomes" id="UP000001422"/>
    </source>
</evidence>
<dbReference type="AlphaFoldDB" id="Q7U761"/>